<gene>
    <name evidence="2" type="ORF">DF286_03970</name>
</gene>
<name>A0A2U2J1B2_9SPHN</name>
<feature type="chain" id="PRO_5015446761" evidence="1">
    <location>
        <begin position="39"/>
        <end position="189"/>
    </location>
</feature>
<evidence type="ECO:0000256" key="1">
    <source>
        <dbReference type="SAM" id="SignalP"/>
    </source>
</evidence>
<proteinExistence type="predicted"/>
<evidence type="ECO:0000313" key="3">
    <source>
        <dbReference type="Proteomes" id="UP000245916"/>
    </source>
</evidence>
<accession>A0A2U2J1B2</accession>
<keyword evidence="1" id="KW-0732">Signal</keyword>
<evidence type="ECO:0000313" key="2">
    <source>
        <dbReference type="EMBL" id="PWG02117.1"/>
    </source>
</evidence>
<organism evidence="2 3">
    <name type="scientific">Allosphingosinicella humi</name>
    <dbReference type="NCBI Taxonomy" id="2068657"/>
    <lineage>
        <taxon>Bacteria</taxon>
        <taxon>Pseudomonadati</taxon>
        <taxon>Pseudomonadota</taxon>
        <taxon>Alphaproteobacteria</taxon>
        <taxon>Sphingomonadales</taxon>
        <taxon>Sphingomonadaceae</taxon>
        <taxon>Allosphingosinicella</taxon>
    </lineage>
</organism>
<dbReference type="RefSeq" id="WP_109270257.1">
    <property type="nucleotide sequence ID" value="NZ_QFFF01000001.1"/>
</dbReference>
<reference evidence="2 3" key="1">
    <citation type="submission" date="2018-05" db="EMBL/GenBank/DDBJ databases">
        <title>Genome of Sphingosinicella humi QZX222.</title>
        <authorList>
            <person name="Qiao Z."/>
            <person name="Wang G."/>
        </authorList>
    </citation>
    <scope>NUCLEOTIDE SEQUENCE [LARGE SCALE GENOMIC DNA]</scope>
    <source>
        <strain evidence="2 3">QZX222</strain>
    </source>
</reference>
<comment type="caution">
    <text evidence="2">The sequence shown here is derived from an EMBL/GenBank/DDBJ whole genome shotgun (WGS) entry which is preliminary data.</text>
</comment>
<dbReference type="AlphaFoldDB" id="A0A2U2J1B2"/>
<dbReference type="Proteomes" id="UP000245916">
    <property type="component" value="Unassembled WGS sequence"/>
</dbReference>
<sequence length="189" mass="19004">MGIILLRSMLRARSAGGRSLFVLSSTLAALLVVTPAHAQGAKDDKSSGQTTVAPPGSITIERDVPHRNMAKAYEPGIVTFARTDPGVEAFTDQIDELIPISDVESATMGADLPFDTTLSSAARTIDVTLNASLSGALTRGAADPQFAPGSAFGEAMGGATGALTGVVDAGMGALEGAMAPLANLPGGGH</sequence>
<keyword evidence="3" id="KW-1185">Reference proteome</keyword>
<dbReference type="EMBL" id="QFFF01000001">
    <property type="protein sequence ID" value="PWG02117.1"/>
    <property type="molecule type" value="Genomic_DNA"/>
</dbReference>
<protein>
    <submittedName>
        <fullName evidence="2">Uncharacterized protein</fullName>
    </submittedName>
</protein>
<feature type="signal peptide" evidence="1">
    <location>
        <begin position="1"/>
        <end position="38"/>
    </location>
</feature>